<name>A0ABZ1C747_9BACT</name>
<dbReference type="RefSeq" id="WP_221029387.1">
    <property type="nucleotide sequence ID" value="NZ_CP139781.1"/>
</dbReference>
<sequence length="632" mass="68502">MSVISSFRSRLRCVSTFWALVGALAVAWVLPGCQVVPQSSTIVAASAGDVQEEAWANVQELTAELGQVDGRRYPGVAALVSDLRAAAARVDAGTGGSYEMLDPAKLIAENPNFWQAMAEMDPGDSTLAVLEGMVLAAAGHIEAAQDALELAEAGPLMEDELGRRVAAQLRTIDAWSLSPPGVQLLQARSLPPEEQWSPVKKVEASFPESATAAMAVLRMRAELADIELTEAEGDDERMRTKILAAEPRAVKVLEEKQPLWAAILKADGEAGDAGRRIAKMLEPDLTGVLNLSAEDWEQLIADFDRIGLPDWALRALRMRAAESGGLSDRDLTAMRQLLPKVLPAATAERLVDALESGSLEPVALRVPQAEPTGTEDWPIDPVVGGSLVSLTRQAEAVLEDVEGEPETLIERSAVVSLAQNALLLGDLERAERELLNAATVADADERLQVARLKLAMMRGERGAVVAAQEELRKVDRGFKQSYFTAGNSFIQTGDWEQAMDVFAVGFKHRNLEPERRAYAALYSHAAARLAGRSQEKMLREALELVEEDEWVARLILTVLGEVEPAQLMVEADEGRHYVALGQRCEAHFVLAFTPGQTTTGRNAELEACIATGVSTFIEYEFAQSWLRAQGGR</sequence>
<evidence type="ECO:0000313" key="2">
    <source>
        <dbReference type="Proteomes" id="UP000738431"/>
    </source>
</evidence>
<gene>
    <name evidence="1" type="ORF">K1X11_020500</name>
</gene>
<accession>A0ABZ1C747</accession>
<protein>
    <recommendedName>
        <fullName evidence="3">Tetratricopeptide repeat protein</fullName>
    </recommendedName>
</protein>
<proteinExistence type="predicted"/>
<dbReference type="EMBL" id="CP139781">
    <property type="protein sequence ID" value="WRQ87200.1"/>
    <property type="molecule type" value="Genomic_DNA"/>
</dbReference>
<reference evidence="1 2" key="1">
    <citation type="submission" date="2023-12" db="EMBL/GenBank/DDBJ databases">
        <title>Description of an unclassified Opitutus bacterium of Verrucomicrobiota.</title>
        <authorList>
            <person name="Zhang D.-F."/>
        </authorList>
    </citation>
    <scope>NUCLEOTIDE SEQUENCE [LARGE SCALE GENOMIC DNA]</scope>
    <source>
        <strain evidence="1 2">WL0086</strain>
    </source>
</reference>
<keyword evidence="2" id="KW-1185">Reference proteome</keyword>
<evidence type="ECO:0008006" key="3">
    <source>
        <dbReference type="Google" id="ProtNLM"/>
    </source>
</evidence>
<dbReference type="Proteomes" id="UP000738431">
    <property type="component" value="Chromosome"/>
</dbReference>
<dbReference type="Gene3D" id="1.25.40.10">
    <property type="entry name" value="Tetratricopeptide repeat domain"/>
    <property type="match status" value="1"/>
</dbReference>
<organism evidence="1 2">
    <name type="scientific">Actomonas aquatica</name>
    <dbReference type="NCBI Taxonomy" id="2866162"/>
    <lineage>
        <taxon>Bacteria</taxon>
        <taxon>Pseudomonadati</taxon>
        <taxon>Verrucomicrobiota</taxon>
        <taxon>Opitutia</taxon>
        <taxon>Opitutales</taxon>
        <taxon>Opitutaceae</taxon>
        <taxon>Actomonas</taxon>
    </lineage>
</organism>
<evidence type="ECO:0000313" key="1">
    <source>
        <dbReference type="EMBL" id="WRQ87200.1"/>
    </source>
</evidence>
<dbReference type="InterPro" id="IPR011990">
    <property type="entry name" value="TPR-like_helical_dom_sf"/>
</dbReference>